<dbReference type="Pfam" id="PF07776">
    <property type="entry name" value="zf-AD"/>
    <property type="match status" value="1"/>
</dbReference>
<feature type="domain" description="C2H2-type" evidence="11">
    <location>
        <begin position="274"/>
        <end position="311"/>
    </location>
</feature>
<dbReference type="InterPro" id="IPR013087">
    <property type="entry name" value="Znf_C2H2_type"/>
</dbReference>
<dbReference type="SUPFAM" id="SSF57667">
    <property type="entry name" value="beta-beta-alpha zinc fingers"/>
    <property type="match status" value="1"/>
</dbReference>
<feature type="region of interest" description="Disordered" evidence="10">
    <location>
        <begin position="338"/>
        <end position="370"/>
    </location>
</feature>
<sequence length="470" mass="54050">MMTEPELCRLCAETKENFIGIYDAEGQKLAIEAKIAKCLQIQVLITDGLPLSVCIDCCVLLNQCSEFFEKTNQAQASLRQLLIEPKSEPSTLEPNIDFIKKTVEYPKEEEIAIDECQLSDNYIHNSAVDITNTYFSNENENDCNQQKYETVKEEKCKIQVKKGSPKQTKKKVKKKSQMQRMEDLELCLTSDLKKGHNDISIKSNMKVPDNYMTGTDSDLEMIETRAAEPPKPGRKRGEGLDRYPWLCTDCNDKLPSLEALEEHHETVHNQQAKYMCVQCCKVYDKYYGFLTHVKRHKTKAKYKRQHTGERPYSCLECQHHFTNWPNYNKHMKRRHGINTSHTKHMSQSQQSQQQQPQQQEQQQQQHSIQANTAEDPLTISQTESATVQVIQAVPHVTAPQPIVVQTIPTTAIQTFQADVSGTVQDTVFRERNATYFNAMPAALQNFLPPNLPYNFYNISNVTENDLIQHR</sequence>
<evidence type="ECO:0000259" key="11">
    <source>
        <dbReference type="PROSITE" id="PS50157"/>
    </source>
</evidence>
<feature type="domain" description="ZAD" evidence="12">
    <location>
        <begin position="6"/>
        <end position="81"/>
    </location>
</feature>
<protein>
    <submittedName>
        <fullName evidence="13">Zinc finger protein 773-like</fullName>
    </submittedName>
</protein>
<evidence type="ECO:0000256" key="8">
    <source>
        <dbReference type="PROSITE-ProRule" id="PRU00042"/>
    </source>
</evidence>
<evidence type="ECO:0000256" key="10">
    <source>
        <dbReference type="SAM" id="MobiDB-lite"/>
    </source>
</evidence>
<evidence type="ECO:0000259" key="12">
    <source>
        <dbReference type="PROSITE" id="PS51915"/>
    </source>
</evidence>
<dbReference type="SMART" id="SM00355">
    <property type="entry name" value="ZnF_C2H2"/>
    <property type="match status" value="3"/>
</dbReference>
<dbReference type="PANTHER" id="PTHR24409">
    <property type="entry name" value="ZINC FINGER PROTEIN 142"/>
    <property type="match status" value="1"/>
</dbReference>
<feature type="domain" description="C2H2-type" evidence="11">
    <location>
        <begin position="312"/>
        <end position="335"/>
    </location>
</feature>
<keyword evidence="5 8" id="KW-0863">Zinc-finger</keyword>
<dbReference type="PANTHER" id="PTHR24409:SF331">
    <property type="entry name" value="ZINC FINGER PROTEIN 322A"/>
    <property type="match status" value="1"/>
</dbReference>
<dbReference type="SUPFAM" id="SSF57716">
    <property type="entry name" value="Glucocorticoid receptor-like (DNA-binding domain)"/>
    <property type="match status" value="1"/>
</dbReference>
<proteinExistence type="inferred from homology"/>
<evidence type="ECO:0000313" key="13">
    <source>
        <dbReference type="EMBL" id="KAL2735929.1"/>
    </source>
</evidence>
<name>A0ABD2BTK0_VESSQ</name>
<evidence type="ECO:0000256" key="1">
    <source>
        <dbReference type="ARBA" id="ARBA00004123"/>
    </source>
</evidence>
<evidence type="ECO:0000256" key="9">
    <source>
        <dbReference type="PROSITE-ProRule" id="PRU01263"/>
    </source>
</evidence>
<evidence type="ECO:0000256" key="7">
    <source>
        <dbReference type="ARBA" id="ARBA00023242"/>
    </source>
</evidence>
<dbReference type="GO" id="GO:0005634">
    <property type="term" value="C:nucleus"/>
    <property type="evidence" value="ECO:0007669"/>
    <property type="project" value="UniProtKB-SubCell"/>
</dbReference>
<comment type="similarity">
    <text evidence="2">Belongs to the krueppel C2H2-type zinc-finger protein family.</text>
</comment>
<keyword evidence="14" id="KW-1185">Reference proteome</keyword>
<dbReference type="AlphaFoldDB" id="A0ABD2BTK0"/>
<evidence type="ECO:0000313" key="14">
    <source>
        <dbReference type="Proteomes" id="UP001607302"/>
    </source>
</evidence>
<gene>
    <name evidence="13" type="ORF">V1478_002613</name>
</gene>
<comment type="subcellular location">
    <subcellularLocation>
        <location evidence="1">Nucleus</location>
    </subcellularLocation>
</comment>
<keyword evidence="4" id="KW-0677">Repeat</keyword>
<dbReference type="InterPro" id="IPR036236">
    <property type="entry name" value="Znf_C2H2_sf"/>
</dbReference>
<evidence type="ECO:0000256" key="4">
    <source>
        <dbReference type="ARBA" id="ARBA00022737"/>
    </source>
</evidence>
<dbReference type="Gene3D" id="3.40.1800.20">
    <property type="match status" value="1"/>
</dbReference>
<keyword evidence="6 9" id="KW-0862">Zinc</keyword>
<dbReference type="GO" id="GO:0008270">
    <property type="term" value="F:zinc ion binding"/>
    <property type="evidence" value="ECO:0007669"/>
    <property type="project" value="UniProtKB-UniRule"/>
</dbReference>
<dbReference type="Gene3D" id="3.30.160.60">
    <property type="entry name" value="Classic Zinc Finger"/>
    <property type="match status" value="1"/>
</dbReference>
<feature type="binding site" evidence="9">
    <location>
        <position position="11"/>
    </location>
    <ligand>
        <name>Zn(2+)</name>
        <dbReference type="ChEBI" id="CHEBI:29105"/>
    </ligand>
</feature>
<evidence type="ECO:0000256" key="3">
    <source>
        <dbReference type="ARBA" id="ARBA00022723"/>
    </source>
</evidence>
<evidence type="ECO:0000256" key="6">
    <source>
        <dbReference type="ARBA" id="ARBA00022833"/>
    </source>
</evidence>
<dbReference type="PROSITE" id="PS51915">
    <property type="entry name" value="ZAD"/>
    <property type="match status" value="1"/>
</dbReference>
<dbReference type="InterPro" id="IPR012934">
    <property type="entry name" value="Znf_AD"/>
</dbReference>
<comment type="caution">
    <text evidence="13">The sequence shown here is derived from an EMBL/GenBank/DDBJ whole genome shotgun (WGS) entry which is preliminary data.</text>
</comment>
<dbReference type="SMART" id="SM00868">
    <property type="entry name" value="zf-AD"/>
    <property type="match status" value="1"/>
</dbReference>
<dbReference type="EMBL" id="JAUDFV010000056">
    <property type="protein sequence ID" value="KAL2735929.1"/>
    <property type="molecule type" value="Genomic_DNA"/>
</dbReference>
<evidence type="ECO:0000256" key="5">
    <source>
        <dbReference type="ARBA" id="ARBA00022771"/>
    </source>
</evidence>
<dbReference type="PROSITE" id="PS50157">
    <property type="entry name" value="ZINC_FINGER_C2H2_2"/>
    <property type="match status" value="2"/>
</dbReference>
<dbReference type="PROSITE" id="PS00028">
    <property type="entry name" value="ZINC_FINGER_C2H2_1"/>
    <property type="match status" value="3"/>
</dbReference>
<keyword evidence="7" id="KW-0539">Nucleus</keyword>
<feature type="binding site" evidence="9">
    <location>
        <position position="57"/>
    </location>
    <ligand>
        <name>Zn(2+)</name>
        <dbReference type="ChEBI" id="CHEBI:29105"/>
    </ligand>
</feature>
<organism evidence="13 14">
    <name type="scientific">Vespula squamosa</name>
    <name type="common">Southern yellow jacket</name>
    <name type="synonym">Wasp</name>
    <dbReference type="NCBI Taxonomy" id="30214"/>
    <lineage>
        <taxon>Eukaryota</taxon>
        <taxon>Metazoa</taxon>
        <taxon>Ecdysozoa</taxon>
        <taxon>Arthropoda</taxon>
        <taxon>Hexapoda</taxon>
        <taxon>Insecta</taxon>
        <taxon>Pterygota</taxon>
        <taxon>Neoptera</taxon>
        <taxon>Endopterygota</taxon>
        <taxon>Hymenoptera</taxon>
        <taxon>Apocrita</taxon>
        <taxon>Aculeata</taxon>
        <taxon>Vespoidea</taxon>
        <taxon>Vespidae</taxon>
        <taxon>Vespinae</taxon>
        <taxon>Vespula</taxon>
    </lineage>
</organism>
<feature type="binding site" evidence="9">
    <location>
        <position position="54"/>
    </location>
    <ligand>
        <name>Zn(2+)</name>
        <dbReference type="ChEBI" id="CHEBI:29105"/>
    </ligand>
</feature>
<feature type="compositionally biased region" description="Low complexity" evidence="10">
    <location>
        <begin position="346"/>
        <end position="369"/>
    </location>
</feature>
<accession>A0ABD2BTK0</accession>
<feature type="binding site" evidence="9">
    <location>
        <position position="8"/>
    </location>
    <ligand>
        <name>Zn(2+)</name>
        <dbReference type="ChEBI" id="CHEBI:29105"/>
    </ligand>
</feature>
<keyword evidence="3 9" id="KW-0479">Metal-binding</keyword>
<evidence type="ECO:0000256" key="2">
    <source>
        <dbReference type="ARBA" id="ARBA00006991"/>
    </source>
</evidence>
<reference evidence="13 14" key="1">
    <citation type="journal article" date="2024" name="Ann. Entomol. Soc. Am.">
        <title>Genomic analyses of the southern and eastern yellowjacket wasps (Hymenoptera: Vespidae) reveal evolutionary signatures of social life.</title>
        <authorList>
            <person name="Catto M.A."/>
            <person name="Caine P.B."/>
            <person name="Orr S.E."/>
            <person name="Hunt B.G."/>
            <person name="Goodisman M.A.D."/>
        </authorList>
    </citation>
    <scope>NUCLEOTIDE SEQUENCE [LARGE SCALE GENOMIC DNA]</scope>
    <source>
        <strain evidence="13">233</strain>
        <tissue evidence="13">Head and thorax</tissue>
    </source>
</reference>
<dbReference type="Proteomes" id="UP001607302">
    <property type="component" value="Unassembled WGS sequence"/>
</dbReference>